<evidence type="ECO:0000313" key="4">
    <source>
        <dbReference type="EMBL" id="CAG9169781.1"/>
    </source>
</evidence>
<evidence type="ECO:0000259" key="3">
    <source>
        <dbReference type="Pfam" id="PF18818"/>
    </source>
</evidence>
<feature type="domain" description="N-terminal" evidence="2">
    <location>
        <begin position="51"/>
        <end position="165"/>
    </location>
</feature>
<proteinExistence type="predicted"/>
<dbReference type="Proteomes" id="UP000701702">
    <property type="component" value="Unassembled WGS sequence"/>
</dbReference>
<organism evidence="4 5">
    <name type="scientific">Cupriavidus pinatubonensis</name>
    <dbReference type="NCBI Taxonomy" id="248026"/>
    <lineage>
        <taxon>Bacteria</taxon>
        <taxon>Pseudomonadati</taxon>
        <taxon>Pseudomonadota</taxon>
        <taxon>Betaproteobacteria</taxon>
        <taxon>Burkholderiales</taxon>
        <taxon>Burkholderiaceae</taxon>
        <taxon>Cupriavidus</taxon>
    </lineage>
</organism>
<evidence type="ECO:0000256" key="1">
    <source>
        <dbReference type="SAM" id="MobiDB-lite"/>
    </source>
</evidence>
<evidence type="ECO:0000313" key="5">
    <source>
        <dbReference type="Proteomes" id="UP000701702"/>
    </source>
</evidence>
<protein>
    <recommendedName>
        <fullName evidence="6">DUF1738 domain-containing protein</fullName>
    </recommendedName>
</protein>
<dbReference type="Pfam" id="PF08401">
    <property type="entry name" value="ArdcN"/>
    <property type="match status" value="1"/>
</dbReference>
<dbReference type="InterPro" id="IPR041459">
    <property type="entry name" value="MPTase-PolyVal"/>
</dbReference>
<comment type="caution">
    <text evidence="4">The sequence shown here is derived from an EMBL/GenBank/DDBJ whole genome shotgun (WGS) entry which is preliminary data.</text>
</comment>
<name>A0ABM8WQR3_9BURK</name>
<reference evidence="4 5" key="1">
    <citation type="submission" date="2021-08" db="EMBL/GenBank/DDBJ databases">
        <authorList>
            <person name="Peeters C."/>
        </authorList>
    </citation>
    <scope>NUCLEOTIDE SEQUENCE [LARGE SCALE GENOMIC DNA]</scope>
    <source>
        <strain evidence="4 5">LMG 23994</strain>
    </source>
</reference>
<sequence length="376" mass="43061">MAVIKRLFAPARVEEPTQASEIPAPQEPIAEKGPTRSRRQPAKEREFKPRDLYQEVTDSIVEAIENGTAPWQQKWDGRTRWPVNGTTQKPYHGVNVMMLAMLGLQDPRWCTYQQAKERGWQVRKGEHGSRIYFYKPLERKTGEIDPQTDEPKVKTIPVLKSYTVFNLSQIDGAPEMEWSSAHEKDVSDLTAQICEEIVEATGAEISHGHRYAAYSPSQDRVYMPDKESFESEAEYYATLLHEIAHWTGHESRLKREFGPDRKSVAYAREELRAELASAMLSMHLGLPAAIDGHAAYVGHYLQILRDDKKEIFRAAKDAERMTRYVMSFHPEFREGFEQEHREQMSAAVAAGGPEEIFDATDFDFEPDDIPMMGMRP</sequence>
<evidence type="ECO:0000259" key="2">
    <source>
        <dbReference type="Pfam" id="PF08401"/>
    </source>
</evidence>
<dbReference type="InterPro" id="IPR013610">
    <property type="entry name" value="ArdC_N"/>
</dbReference>
<feature type="region of interest" description="Disordered" evidence="1">
    <location>
        <begin position="10"/>
        <end position="48"/>
    </location>
</feature>
<dbReference type="RefSeq" id="WP_224001235.1">
    <property type="nucleotide sequence ID" value="NZ_CAJZAF010000007.1"/>
</dbReference>
<feature type="domain" description="Polyvalent protein metallopeptidase" evidence="3">
    <location>
        <begin position="194"/>
        <end position="316"/>
    </location>
</feature>
<keyword evidence="5" id="KW-1185">Reference proteome</keyword>
<gene>
    <name evidence="4" type="ORF">LMG23994_01660</name>
</gene>
<accession>A0ABM8WQR3</accession>
<dbReference type="EMBL" id="CAJZAF010000007">
    <property type="protein sequence ID" value="CAG9169781.1"/>
    <property type="molecule type" value="Genomic_DNA"/>
</dbReference>
<dbReference type="Pfam" id="PF18818">
    <property type="entry name" value="MPTase-PolyVal"/>
    <property type="match status" value="1"/>
</dbReference>
<evidence type="ECO:0008006" key="6">
    <source>
        <dbReference type="Google" id="ProtNLM"/>
    </source>
</evidence>